<dbReference type="EMBL" id="SMMG02000009">
    <property type="protein sequence ID" value="KAA3461525.1"/>
    <property type="molecule type" value="Genomic_DNA"/>
</dbReference>
<evidence type="ECO:0000256" key="1">
    <source>
        <dbReference type="SAM" id="MobiDB-lite"/>
    </source>
</evidence>
<name>A0A5B6UZT4_9ROSI</name>
<dbReference type="PANTHER" id="PTHR34538:SF13">
    <property type="entry name" value="OS02G0637200 PROTEIN"/>
    <property type="match status" value="1"/>
</dbReference>
<proteinExistence type="predicted"/>
<accession>A0A5B6UZT4</accession>
<feature type="compositionally biased region" description="Basic and acidic residues" evidence="1">
    <location>
        <begin position="1"/>
        <end position="10"/>
    </location>
</feature>
<evidence type="ECO:0000313" key="2">
    <source>
        <dbReference type="EMBL" id="KAA3461525.1"/>
    </source>
</evidence>
<sequence length="158" mass="18436">MSEMERDLISRHRGGSSSFSGCHTMSPSCFTVHEDMEYSRIHYCSEKRRKRWRNLLSRLVRDGKKNSMYSSKPFSFHYDAVSYSQNFDEGCHREESGHCRRLFSGCSMPNHKEQTLPKVVVTDLVNKQELSKDGRIIDGGKWWGRALQICWQVAMVYS</sequence>
<dbReference type="OrthoDB" id="692779at2759"/>
<dbReference type="Proteomes" id="UP000325315">
    <property type="component" value="Unassembled WGS sequence"/>
</dbReference>
<feature type="region of interest" description="Disordered" evidence="1">
    <location>
        <begin position="1"/>
        <end position="20"/>
    </location>
</feature>
<comment type="caution">
    <text evidence="2">The sequence shown here is derived from an EMBL/GenBank/DDBJ whole genome shotgun (WGS) entry which is preliminary data.</text>
</comment>
<organism evidence="2 3">
    <name type="scientific">Gossypium australe</name>
    <dbReference type="NCBI Taxonomy" id="47621"/>
    <lineage>
        <taxon>Eukaryota</taxon>
        <taxon>Viridiplantae</taxon>
        <taxon>Streptophyta</taxon>
        <taxon>Embryophyta</taxon>
        <taxon>Tracheophyta</taxon>
        <taxon>Spermatophyta</taxon>
        <taxon>Magnoliopsida</taxon>
        <taxon>eudicotyledons</taxon>
        <taxon>Gunneridae</taxon>
        <taxon>Pentapetalae</taxon>
        <taxon>rosids</taxon>
        <taxon>malvids</taxon>
        <taxon>Malvales</taxon>
        <taxon>Malvaceae</taxon>
        <taxon>Malvoideae</taxon>
        <taxon>Gossypium</taxon>
    </lineage>
</organism>
<dbReference type="AlphaFoldDB" id="A0A5B6UZT4"/>
<protein>
    <submittedName>
        <fullName evidence="2">GDP-L-galactose phosphorylase 1-like</fullName>
    </submittedName>
</protein>
<evidence type="ECO:0000313" key="3">
    <source>
        <dbReference type="Proteomes" id="UP000325315"/>
    </source>
</evidence>
<gene>
    <name evidence="2" type="ORF">EPI10_028089</name>
</gene>
<dbReference type="PANTHER" id="PTHR34538">
    <property type="entry name" value="EXPRESSED PROTEIN"/>
    <property type="match status" value="1"/>
</dbReference>
<reference evidence="3" key="1">
    <citation type="journal article" date="2019" name="Plant Biotechnol. J.">
        <title>Genome sequencing of the Australian wild diploid species Gossypium australe highlights disease resistance and delayed gland morphogenesis.</title>
        <authorList>
            <person name="Cai Y."/>
            <person name="Cai X."/>
            <person name="Wang Q."/>
            <person name="Wang P."/>
            <person name="Zhang Y."/>
            <person name="Cai C."/>
            <person name="Xu Y."/>
            <person name="Wang K."/>
            <person name="Zhou Z."/>
            <person name="Wang C."/>
            <person name="Geng S."/>
            <person name="Li B."/>
            <person name="Dong Q."/>
            <person name="Hou Y."/>
            <person name="Wang H."/>
            <person name="Ai P."/>
            <person name="Liu Z."/>
            <person name="Yi F."/>
            <person name="Sun M."/>
            <person name="An G."/>
            <person name="Cheng J."/>
            <person name="Zhang Y."/>
            <person name="Shi Q."/>
            <person name="Xie Y."/>
            <person name="Shi X."/>
            <person name="Chang Y."/>
            <person name="Huang F."/>
            <person name="Chen Y."/>
            <person name="Hong S."/>
            <person name="Mi L."/>
            <person name="Sun Q."/>
            <person name="Zhang L."/>
            <person name="Zhou B."/>
            <person name="Peng R."/>
            <person name="Zhang X."/>
            <person name="Liu F."/>
        </authorList>
    </citation>
    <scope>NUCLEOTIDE SEQUENCE [LARGE SCALE GENOMIC DNA]</scope>
    <source>
        <strain evidence="3">cv. PA1801</strain>
    </source>
</reference>
<keyword evidence="3" id="KW-1185">Reference proteome</keyword>